<feature type="domain" description="EF-hand" evidence="1">
    <location>
        <begin position="73"/>
        <end position="108"/>
    </location>
</feature>
<dbReference type="GO" id="GO:0005509">
    <property type="term" value="F:calcium ion binding"/>
    <property type="evidence" value="ECO:0007669"/>
    <property type="project" value="InterPro"/>
</dbReference>
<sequence>MQRDIIFRLKPQEQLNLAAAMKEFIIYERQMVDLKNQILIAQDVNWAAISKLIGSKLNFKEFLSMLKKLKLECNNEVAKRLFSCYDKSDKGFLDEEDLKLMILPISIDIDKINQNGEIKIEVLSRLFQGILEVQLKQLKCLSYYKFNAELAFKLLSQGRLTVNQNHVKQFLKANGIQCTFNELRQLHPFDLNLQQFIIKYECKI</sequence>
<protein>
    <recommendedName>
        <fullName evidence="1">EF-hand domain-containing protein</fullName>
    </recommendedName>
</protein>
<keyword evidence="3" id="KW-1185">Reference proteome</keyword>
<name>A0A8S1LXL8_9CILI</name>
<dbReference type="Proteomes" id="UP000692954">
    <property type="component" value="Unassembled WGS sequence"/>
</dbReference>
<proteinExistence type="predicted"/>
<evidence type="ECO:0000259" key="1">
    <source>
        <dbReference type="PROSITE" id="PS50222"/>
    </source>
</evidence>
<evidence type="ECO:0000313" key="2">
    <source>
        <dbReference type="EMBL" id="CAD8071032.1"/>
    </source>
</evidence>
<dbReference type="PROSITE" id="PS50222">
    <property type="entry name" value="EF_HAND_2"/>
    <property type="match status" value="1"/>
</dbReference>
<comment type="caution">
    <text evidence="2">The sequence shown here is derived from an EMBL/GenBank/DDBJ whole genome shotgun (WGS) entry which is preliminary data.</text>
</comment>
<dbReference type="AlphaFoldDB" id="A0A8S1LXL8"/>
<dbReference type="OrthoDB" id="292779at2759"/>
<accession>A0A8S1LXL8</accession>
<dbReference type="EMBL" id="CAJJDN010000027">
    <property type="protein sequence ID" value="CAD8071032.1"/>
    <property type="molecule type" value="Genomic_DNA"/>
</dbReference>
<evidence type="ECO:0000313" key="3">
    <source>
        <dbReference type="Proteomes" id="UP000692954"/>
    </source>
</evidence>
<organism evidence="2 3">
    <name type="scientific">Paramecium sonneborni</name>
    <dbReference type="NCBI Taxonomy" id="65129"/>
    <lineage>
        <taxon>Eukaryota</taxon>
        <taxon>Sar</taxon>
        <taxon>Alveolata</taxon>
        <taxon>Ciliophora</taxon>
        <taxon>Intramacronucleata</taxon>
        <taxon>Oligohymenophorea</taxon>
        <taxon>Peniculida</taxon>
        <taxon>Parameciidae</taxon>
        <taxon>Paramecium</taxon>
    </lineage>
</organism>
<reference evidence="2" key="1">
    <citation type="submission" date="2021-01" db="EMBL/GenBank/DDBJ databases">
        <authorList>
            <consortium name="Genoscope - CEA"/>
            <person name="William W."/>
        </authorList>
    </citation>
    <scope>NUCLEOTIDE SEQUENCE</scope>
</reference>
<gene>
    <name evidence="2" type="ORF">PSON_ATCC_30995.1.T0270294</name>
</gene>
<dbReference type="InterPro" id="IPR002048">
    <property type="entry name" value="EF_hand_dom"/>
</dbReference>